<dbReference type="GO" id="GO:0046872">
    <property type="term" value="F:metal ion binding"/>
    <property type="evidence" value="ECO:0007669"/>
    <property type="project" value="UniProtKB-KW"/>
</dbReference>
<keyword evidence="1" id="KW-0479">Metal-binding</keyword>
<dbReference type="GO" id="GO:0000781">
    <property type="term" value="C:chromosome, telomeric region"/>
    <property type="evidence" value="ECO:0007669"/>
    <property type="project" value="UniProtKB-SubCell"/>
</dbReference>
<reference evidence="3" key="1">
    <citation type="journal article" date="2020" name="Nat. Commun.">
        <title>Large-scale genome sequencing of mycorrhizal fungi provides insights into the early evolution of symbiotic traits.</title>
        <authorList>
            <person name="Miyauchi S."/>
            <person name="Kiss E."/>
            <person name="Kuo A."/>
            <person name="Drula E."/>
            <person name="Kohler A."/>
            <person name="Sanchez-Garcia M."/>
            <person name="Morin E."/>
            <person name="Andreopoulos B."/>
            <person name="Barry K.W."/>
            <person name="Bonito G."/>
            <person name="Buee M."/>
            <person name="Carver A."/>
            <person name="Chen C."/>
            <person name="Cichocki N."/>
            <person name="Clum A."/>
            <person name="Culley D."/>
            <person name="Crous P.W."/>
            <person name="Fauchery L."/>
            <person name="Girlanda M."/>
            <person name="Hayes R.D."/>
            <person name="Keri Z."/>
            <person name="LaButti K."/>
            <person name="Lipzen A."/>
            <person name="Lombard V."/>
            <person name="Magnuson J."/>
            <person name="Maillard F."/>
            <person name="Murat C."/>
            <person name="Nolan M."/>
            <person name="Ohm R.A."/>
            <person name="Pangilinan J."/>
            <person name="Pereira M.F."/>
            <person name="Perotto S."/>
            <person name="Peter M."/>
            <person name="Pfister S."/>
            <person name="Riley R."/>
            <person name="Sitrit Y."/>
            <person name="Stielow J.B."/>
            <person name="Szollosi G."/>
            <person name="Zifcakova L."/>
            <person name="Stursova M."/>
            <person name="Spatafora J.W."/>
            <person name="Tedersoo L."/>
            <person name="Vaario L.M."/>
            <person name="Yamada A."/>
            <person name="Yan M."/>
            <person name="Wang P."/>
            <person name="Xu J."/>
            <person name="Bruns T."/>
            <person name="Baldrian P."/>
            <person name="Vilgalys R."/>
            <person name="Dunand C."/>
            <person name="Henrissat B."/>
            <person name="Grigoriev I.V."/>
            <person name="Hibbett D."/>
            <person name="Nagy L.G."/>
            <person name="Martin F.M."/>
        </authorList>
    </citation>
    <scope>NUCLEOTIDE SEQUENCE</scope>
    <source>
        <strain evidence="3">UH-Tt-Lm1</strain>
    </source>
</reference>
<keyword evidence="1" id="KW-0158">Chromosome</keyword>
<keyword evidence="1" id="KW-0695">RNA-directed DNA polymerase</keyword>
<dbReference type="PANTHER" id="PTHR12066">
    <property type="entry name" value="TELOMERASE REVERSE TRANSCRIPTASE"/>
    <property type="match status" value="1"/>
</dbReference>
<dbReference type="GO" id="GO:0042162">
    <property type="term" value="F:telomeric DNA binding"/>
    <property type="evidence" value="ECO:0007669"/>
    <property type="project" value="TreeGrafter"/>
</dbReference>
<dbReference type="Proteomes" id="UP000736335">
    <property type="component" value="Unassembled WGS sequence"/>
</dbReference>
<evidence type="ECO:0000256" key="2">
    <source>
        <dbReference type="SAM" id="MobiDB-lite"/>
    </source>
</evidence>
<dbReference type="EMBL" id="WIUZ02000021">
    <property type="protein sequence ID" value="KAF9778988.1"/>
    <property type="molecule type" value="Genomic_DNA"/>
</dbReference>
<keyword evidence="1" id="KW-0539">Nucleus</keyword>
<keyword evidence="1" id="KW-0460">Magnesium</keyword>
<dbReference type="GO" id="GO:0003720">
    <property type="term" value="F:telomerase activity"/>
    <property type="evidence" value="ECO:0007669"/>
    <property type="project" value="InterPro"/>
</dbReference>
<keyword evidence="1" id="KW-0808">Transferase</keyword>
<feature type="region of interest" description="Disordered" evidence="2">
    <location>
        <begin position="55"/>
        <end position="79"/>
    </location>
</feature>
<comment type="function">
    <text evidence="1">Telomerase is a ribonucleoprotein enzyme essential for the replication of chromosome termini in most eukaryotes. It elongates telomeres. It is a reverse transcriptase that adds simple sequence repeats to chromosome ends by copying a template sequence within the RNA component of the enzyme.</text>
</comment>
<gene>
    <name evidence="3" type="ORF">BJ322DRAFT_467552</name>
</gene>
<accession>A0A9P6L1X3</accession>
<keyword evidence="1" id="KW-0548">Nucleotidyltransferase</keyword>
<proteinExistence type="inferred from homology"/>
<dbReference type="AlphaFoldDB" id="A0A9P6L1X3"/>
<comment type="similarity">
    <text evidence="1">Belongs to the reverse transcriptase family. Telomerase subfamily.</text>
</comment>
<dbReference type="OrthoDB" id="289721at2759"/>
<comment type="catalytic activity">
    <reaction evidence="1">
        <text>DNA(n) + a 2'-deoxyribonucleoside 5'-triphosphate = DNA(n+1) + diphosphate</text>
        <dbReference type="Rhea" id="RHEA:22508"/>
        <dbReference type="Rhea" id="RHEA-COMP:17339"/>
        <dbReference type="Rhea" id="RHEA-COMP:17340"/>
        <dbReference type="ChEBI" id="CHEBI:33019"/>
        <dbReference type="ChEBI" id="CHEBI:61560"/>
        <dbReference type="ChEBI" id="CHEBI:173112"/>
        <dbReference type="EC" id="2.7.7.49"/>
    </reaction>
</comment>
<evidence type="ECO:0000313" key="3">
    <source>
        <dbReference type="EMBL" id="KAF9778988.1"/>
    </source>
</evidence>
<dbReference type="PANTHER" id="PTHR12066:SF0">
    <property type="entry name" value="TELOMERASE REVERSE TRANSCRIPTASE"/>
    <property type="match status" value="1"/>
</dbReference>
<name>A0A9P6L1X3_9AGAM</name>
<keyword evidence="1" id="KW-0779">Telomere</keyword>
<dbReference type="Gene3D" id="1.10.132.70">
    <property type="match status" value="1"/>
</dbReference>
<dbReference type="GO" id="GO:0007004">
    <property type="term" value="P:telomere maintenance via telomerase"/>
    <property type="evidence" value="ECO:0007669"/>
    <property type="project" value="TreeGrafter"/>
</dbReference>
<dbReference type="EC" id="2.7.7.49" evidence="1"/>
<organism evidence="3 4">
    <name type="scientific">Thelephora terrestris</name>
    <dbReference type="NCBI Taxonomy" id="56493"/>
    <lineage>
        <taxon>Eukaryota</taxon>
        <taxon>Fungi</taxon>
        <taxon>Dikarya</taxon>
        <taxon>Basidiomycota</taxon>
        <taxon>Agaricomycotina</taxon>
        <taxon>Agaricomycetes</taxon>
        <taxon>Thelephorales</taxon>
        <taxon>Thelephoraceae</taxon>
        <taxon>Thelephora</taxon>
    </lineage>
</organism>
<dbReference type="GO" id="GO:0070034">
    <property type="term" value="F:telomerase RNA binding"/>
    <property type="evidence" value="ECO:0007669"/>
    <property type="project" value="TreeGrafter"/>
</dbReference>
<evidence type="ECO:0000256" key="1">
    <source>
        <dbReference type="RuleBase" id="RU365061"/>
    </source>
</evidence>
<reference evidence="3" key="2">
    <citation type="submission" date="2020-11" db="EMBL/GenBank/DDBJ databases">
        <authorList>
            <consortium name="DOE Joint Genome Institute"/>
            <person name="Kuo A."/>
            <person name="Miyauchi S."/>
            <person name="Kiss E."/>
            <person name="Drula E."/>
            <person name="Kohler A."/>
            <person name="Sanchez-Garcia M."/>
            <person name="Andreopoulos B."/>
            <person name="Barry K.W."/>
            <person name="Bonito G."/>
            <person name="Buee M."/>
            <person name="Carver A."/>
            <person name="Chen C."/>
            <person name="Cichocki N."/>
            <person name="Clum A."/>
            <person name="Culley D."/>
            <person name="Crous P.W."/>
            <person name="Fauchery L."/>
            <person name="Girlanda M."/>
            <person name="Hayes R."/>
            <person name="Keri Z."/>
            <person name="Labutti K."/>
            <person name="Lipzen A."/>
            <person name="Lombard V."/>
            <person name="Magnuson J."/>
            <person name="Maillard F."/>
            <person name="Morin E."/>
            <person name="Murat C."/>
            <person name="Nolan M."/>
            <person name="Ohm R."/>
            <person name="Pangilinan J."/>
            <person name="Pereira M."/>
            <person name="Perotto S."/>
            <person name="Peter M."/>
            <person name="Riley R."/>
            <person name="Sitrit Y."/>
            <person name="Stielow B."/>
            <person name="Szollosi G."/>
            <person name="Zifcakova L."/>
            <person name="Stursova M."/>
            <person name="Spatafora J.W."/>
            <person name="Tedersoo L."/>
            <person name="Vaario L.-M."/>
            <person name="Yamada A."/>
            <person name="Yan M."/>
            <person name="Wang P."/>
            <person name="Xu J."/>
            <person name="Bruns T."/>
            <person name="Baldrian P."/>
            <person name="Vilgalys R."/>
            <person name="Henrissat B."/>
            <person name="Grigoriev I.V."/>
            <person name="Hibbett D."/>
            <person name="Nagy L.G."/>
            <person name="Martin F.M."/>
        </authorList>
    </citation>
    <scope>NUCLEOTIDE SEQUENCE</scope>
    <source>
        <strain evidence="3">UH-Tt-Lm1</strain>
    </source>
</reference>
<sequence>MRPSKQRKFDDSVKSQKRSPVNITLSRVPLFYARPNLVPRTSVISVCLPKKHILNQINPSGPKPKTDPEKAKDPGPQPQLEGARNFVQYVFPRQHGLPNPFTVSTENAVPFYNREIEAAILTKGLIETPRRVENALGFFEKLIWRHGKCGYKPLLNTACPSKVKGNVQKSDILEYMSEGSLQLVTQPNIPSDSTTYSDGQTLVGCESTQEKKEAANKPRFVDFACSHSEVNRYAILVTEEVIPKVLWGGKENFEVIKRCRLRSCRPLAPF</sequence>
<keyword evidence="4" id="KW-1185">Reference proteome</keyword>
<dbReference type="GO" id="GO:0000333">
    <property type="term" value="C:telomerase catalytic core complex"/>
    <property type="evidence" value="ECO:0007669"/>
    <property type="project" value="TreeGrafter"/>
</dbReference>
<comment type="caution">
    <text evidence="3">The sequence shown here is derived from an EMBL/GenBank/DDBJ whole genome shotgun (WGS) entry which is preliminary data.</text>
</comment>
<feature type="compositionally biased region" description="Basic and acidic residues" evidence="2">
    <location>
        <begin position="64"/>
        <end position="73"/>
    </location>
</feature>
<protein>
    <recommendedName>
        <fullName evidence="1">Telomerase reverse transcriptase</fullName>
        <ecNumber evidence="1">2.7.7.49</ecNumber>
    </recommendedName>
    <alternativeName>
        <fullName evidence="1">Telomerase catalytic subunit</fullName>
    </alternativeName>
</protein>
<evidence type="ECO:0000313" key="4">
    <source>
        <dbReference type="Proteomes" id="UP000736335"/>
    </source>
</evidence>
<dbReference type="InterPro" id="IPR003545">
    <property type="entry name" value="Telomerase_RT"/>
</dbReference>
<comment type="subcellular location">
    <subcellularLocation>
        <location evidence="1">Nucleus</location>
    </subcellularLocation>
    <subcellularLocation>
        <location evidence="1">Chromosome</location>
        <location evidence="1">Telomere</location>
    </subcellularLocation>
</comment>